<feature type="compositionally biased region" description="Polar residues" evidence="1">
    <location>
        <begin position="23"/>
        <end position="39"/>
    </location>
</feature>
<protein>
    <submittedName>
        <fullName evidence="2">EF-hand calcium binding domain 12</fullName>
    </submittedName>
</protein>
<keyword evidence="3" id="KW-1185">Reference proteome</keyword>
<dbReference type="InterPro" id="IPR042847">
    <property type="entry name" value="EFC12"/>
</dbReference>
<dbReference type="PANTHER" id="PTHR47225:SF1">
    <property type="entry name" value="EF-HAND CALCIUM-BINDING DOMAIN-CONTAINING PROTEIN 12"/>
    <property type="match status" value="1"/>
</dbReference>
<proteinExistence type="predicted"/>
<gene>
    <name evidence="2" type="ORF">PODLI_1B019431</name>
</gene>
<reference evidence="2" key="1">
    <citation type="submission" date="2022-12" db="EMBL/GenBank/DDBJ databases">
        <authorList>
            <person name="Alioto T."/>
            <person name="Alioto T."/>
            <person name="Gomez Garrido J."/>
        </authorList>
    </citation>
    <scope>NUCLEOTIDE SEQUENCE</scope>
</reference>
<dbReference type="Proteomes" id="UP001178461">
    <property type="component" value="Chromosome 2"/>
</dbReference>
<feature type="region of interest" description="Disordered" evidence="1">
    <location>
        <begin position="322"/>
        <end position="348"/>
    </location>
</feature>
<dbReference type="EMBL" id="OX395127">
    <property type="protein sequence ID" value="CAI5767456.1"/>
    <property type="molecule type" value="Genomic_DNA"/>
</dbReference>
<feature type="region of interest" description="Disordered" evidence="1">
    <location>
        <begin position="106"/>
        <end position="140"/>
    </location>
</feature>
<evidence type="ECO:0000313" key="2">
    <source>
        <dbReference type="EMBL" id="CAI5767456.1"/>
    </source>
</evidence>
<name>A0AA35NX27_9SAUR</name>
<evidence type="ECO:0000313" key="3">
    <source>
        <dbReference type="Proteomes" id="UP001178461"/>
    </source>
</evidence>
<dbReference type="PANTHER" id="PTHR47225">
    <property type="entry name" value="EF-HAND CALCIUM-BINDING DOMAIN-CONTAINING PROTEIN 12"/>
    <property type="match status" value="1"/>
</dbReference>
<evidence type="ECO:0000256" key="1">
    <source>
        <dbReference type="SAM" id="MobiDB-lite"/>
    </source>
</evidence>
<dbReference type="AlphaFoldDB" id="A0AA35NX27"/>
<accession>A0AA35NX27</accession>
<organism evidence="2 3">
    <name type="scientific">Podarcis lilfordi</name>
    <name type="common">Lilford's wall lizard</name>
    <dbReference type="NCBI Taxonomy" id="74358"/>
    <lineage>
        <taxon>Eukaryota</taxon>
        <taxon>Metazoa</taxon>
        <taxon>Chordata</taxon>
        <taxon>Craniata</taxon>
        <taxon>Vertebrata</taxon>
        <taxon>Euteleostomi</taxon>
        <taxon>Lepidosauria</taxon>
        <taxon>Squamata</taxon>
        <taxon>Bifurcata</taxon>
        <taxon>Unidentata</taxon>
        <taxon>Episquamata</taxon>
        <taxon>Laterata</taxon>
        <taxon>Lacertibaenia</taxon>
        <taxon>Lacertidae</taxon>
        <taxon>Podarcis</taxon>
    </lineage>
</organism>
<feature type="compositionally biased region" description="Low complexity" evidence="1">
    <location>
        <begin position="8"/>
        <end position="22"/>
    </location>
</feature>
<sequence>MLTKMDQTSWSSGTSGARSGSRQFSTSSQPLLSGVSSPKSEGEALSNAVLLEDSPADNLDWVLDHCFKQFKIREAYPHFFLKVKASRFGPPRSRRRILIAPPMSKMAVRGPRPHPPELPAPEQKPVGSGKLPEAEDKTSAKEEADLQELEAWIQGRIQLQNLLNCVDLEQWLMGKEPVSEQEQNVLRKIQEDKEALKTKVQAKLWEDDTLENLRPKPPHKIVIPRVNAPHPKSLMTLQNLLHKQKLKLVDLFKKSDRTKTMRFSRADFIKIIQETNIPLSTTDLEDVITYLMMSKKVNYINNDDLVECQRIWADNLREQWRQPKESKPEELPPSAPQKSCRRSGTFSKHPGEAKICRLEVPPINTEVDRMHLSYNQMEEAGKRYKEMRRRTKRKTNPLEYAEQCKLVKSGDAVVDGHCFPSTIQGEMGELVDQHRLACYLVYTQCLKLCEKYGVPLTEKMLKRALLYPPDRIVREGNHFRKMRQPGGYYDQSGYQPRLPSAQPISTSGDKKGKKKAEVKKPEVQKTDKTLNTRWKSYREFWKLMKPHSKRVLPPDNFFTAYNFALAESMGILVEQYVESELRKMFAHLNPKTDPNNFWPGHLLSQLRLFLPLEARDNGNAIFSHVPRTSPAYPARYNPDRSWPVNDQGYVSYGDPESQKHNYYI</sequence>
<feature type="region of interest" description="Disordered" evidence="1">
    <location>
        <begin position="485"/>
        <end position="524"/>
    </location>
</feature>
<feature type="region of interest" description="Disordered" evidence="1">
    <location>
        <begin position="1"/>
        <end position="39"/>
    </location>
</feature>